<reference evidence="14 15" key="1">
    <citation type="journal article" date="2025" name="Anaerobe">
        <title>Description of Anaerococcus kampingiae sp. nov., Anaerococcus groningensis sp. nov., Anaerococcus martiniensis sp. nov., and Anaerococcus cruorum sp. nov., isolated from human clinical specimens.</title>
        <authorList>
            <person name="Boiten K.E."/>
            <person name="Meijer J."/>
            <person name="van Wezel E.M."/>
            <person name="Veloo A.C.M."/>
        </authorList>
    </citation>
    <scope>NUCLEOTIDE SEQUENCE [LARGE SCALE GENOMIC DNA]</scope>
    <source>
        <strain evidence="14 15">ENR0874</strain>
    </source>
</reference>
<organism evidence="14 15">
    <name type="scientific">Anaerococcus kampingae</name>
    <dbReference type="NCBI Taxonomy" id="3115614"/>
    <lineage>
        <taxon>Bacteria</taxon>
        <taxon>Bacillati</taxon>
        <taxon>Bacillota</taxon>
        <taxon>Tissierellia</taxon>
        <taxon>Tissierellales</taxon>
        <taxon>Peptoniphilaceae</taxon>
        <taxon>Anaerococcus</taxon>
    </lineage>
</organism>
<comment type="pathway">
    <text evidence="1 12">Amino-acid biosynthesis; L-lysine biosynthesis via DAP pathway; DL-2,6-diaminopimelate from (S)-tetrahydrodipicolinate: step 1/1.</text>
</comment>
<comment type="subunit">
    <text evidence="3 12">Homodimer.</text>
</comment>
<dbReference type="RefSeq" id="WP_106460775.1">
    <property type="nucleotide sequence ID" value="NZ_JBGMEF010000004.1"/>
</dbReference>
<evidence type="ECO:0000256" key="2">
    <source>
        <dbReference type="ARBA" id="ARBA00007442"/>
    </source>
</evidence>
<dbReference type="NCBIfam" id="TIGR01921">
    <property type="entry name" value="DAP-DH"/>
    <property type="match status" value="1"/>
</dbReference>
<comment type="function">
    <text evidence="12">Catalyzes the reversible NADPH-dependent reductive amination of L-2-amino-6-oxopimelate, the acyclic form of L-tetrahydrodipicolinate, to generate the meso compound, D,L-2,6-diaminopimelate.</text>
</comment>
<comment type="catalytic activity">
    <reaction evidence="11 12">
        <text>meso-2,6-diaminopimelate + NADP(+) + H2O = (S)-2-amino-6-oxoheptanedioate + NH4(+) + NADPH + H(+)</text>
        <dbReference type="Rhea" id="RHEA:13561"/>
        <dbReference type="ChEBI" id="CHEBI:15377"/>
        <dbReference type="ChEBI" id="CHEBI:15378"/>
        <dbReference type="ChEBI" id="CHEBI:28938"/>
        <dbReference type="ChEBI" id="CHEBI:57783"/>
        <dbReference type="ChEBI" id="CHEBI:57791"/>
        <dbReference type="ChEBI" id="CHEBI:58349"/>
        <dbReference type="ChEBI" id="CHEBI:58556"/>
        <dbReference type="EC" id="1.4.1.16"/>
    </reaction>
</comment>
<evidence type="ECO:0000313" key="14">
    <source>
        <dbReference type="EMBL" id="MFO3666331.1"/>
    </source>
</evidence>
<dbReference type="EC" id="1.4.1.16" evidence="4 12"/>
<evidence type="ECO:0000256" key="9">
    <source>
        <dbReference type="ARBA" id="ARBA00023002"/>
    </source>
</evidence>
<dbReference type="Gene3D" id="3.40.50.720">
    <property type="entry name" value="NAD(P)-binding Rossmann-like Domain"/>
    <property type="match status" value="1"/>
</dbReference>
<keyword evidence="8 12" id="KW-0220">Diaminopimelate biosynthesis</keyword>
<evidence type="ECO:0000256" key="6">
    <source>
        <dbReference type="ARBA" id="ARBA00022605"/>
    </source>
</evidence>
<evidence type="ECO:0000256" key="1">
    <source>
        <dbReference type="ARBA" id="ARBA00004896"/>
    </source>
</evidence>
<feature type="domain" description="Meso-diaminopimelate D-dehydrogenase C-terminal" evidence="13">
    <location>
        <begin position="114"/>
        <end position="266"/>
    </location>
</feature>
<dbReference type="SUPFAM" id="SSF51735">
    <property type="entry name" value="NAD(P)-binding Rossmann-fold domains"/>
    <property type="match status" value="1"/>
</dbReference>
<evidence type="ECO:0000313" key="15">
    <source>
        <dbReference type="Proteomes" id="UP001637994"/>
    </source>
</evidence>
<name>A0ABW9MC15_9FIRM</name>
<dbReference type="Proteomes" id="UP001637994">
    <property type="component" value="Unassembled WGS sequence"/>
</dbReference>
<dbReference type="GO" id="GO:0047850">
    <property type="term" value="F:diaminopimelate dehydrogenase activity"/>
    <property type="evidence" value="ECO:0007669"/>
    <property type="project" value="UniProtKB-EC"/>
</dbReference>
<dbReference type="PIRSF" id="PIRSF025648">
    <property type="entry name" value="DDH"/>
    <property type="match status" value="1"/>
</dbReference>
<keyword evidence="6 12" id="KW-0028">Amino-acid biosynthesis</keyword>
<evidence type="ECO:0000256" key="4">
    <source>
        <dbReference type="ARBA" id="ARBA00012080"/>
    </source>
</evidence>
<dbReference type="SUPFAM" id="SSF55347">
    <property type="entry name" value="Glyceraldehyde-3-phosphate dehydrogenase-like, C-terminal domain"/>
    <property type="match status" value="1"/>
</dbReference>
<keyword evidence="10 12" id="KW-0457">Lysine biosynthesis</keyword>
<protein>
    <recommendedName>
        <fullName evidence="5 12">Meso-diaminopimelate D-dehydrogenase</fullName>
        <shortName evidence="12">DAPDH</shortName>
        <shortName evidence="12">Meso-DAP dehydrogenase</shortName>
        <ecNumber evidence="4 12">1.4.1.16</ecNumber>
    </recommendedName>
</protein>
<proteinExistence type="inferred from homology"/>
<evidence type="ECO:0000256" key="5">
    <source>
        <dbReference type="ARBA" id="ARBA00021654"/>
    </source>
</evidence>
<sequence>MIKIGIVGYGNLGKSVEKAIKESLDMDLVKIFSRRKLDHESYESLDNILAYKEDVDLLILCGSSDKDIMAQGPKLLENFNTLDSFDNHAKIKEYYHMMDEIGKKANKLALISTGWDPGLFSLQRLIGQAILPQGATYTFWGKGVSQGHSAACRAIDGVIDSTQYTIPRDEVLERVRAGEEIEFDPHKAHLREVFVVAEENADKGKIEEAIKTMPDYFVGYETIVHFISQEELNKDHKEMVHGGYVFRNGMASGSTRSVIEFSLDLKNNPDFTAACDIAYARAAYALKKEGKKGAITVLDVAPKYLSFKSYEDLIDSI</sequence>
<dbReference type="InterPro" id="IPR036291">
    <property type="entry name" value="NAD(P)-bd_dom_sf"/>
</dbReference>
<evidence type="ECO:0000256" key="3">
    <source>
        <dbReference type="ARBA" id="ARBA00011738"/>
    </source>
</evidence>
<dbReference type="InterPro" id="IPR032094">
    <property type="entry name" value="Meso-DAP_DH_C"/>
</dbReference>
<comment type="caution">
    <text evidence="14">The sequence shown here is derived from an EMBL/GenBank/DDBJ whole genome shotgun (WGS) entry which is preliminary data.</text>
</comment>
<gene>
    <name evidence="14" type="ORF">ACCQ42_00895</name>
</gene>
<keyword evidence="9 12" id="KW-0560">Oxidoreductase</keyword>
<evidence type="ECO:0000256" key="7">
    <source>
        <dbReference type="ARBA" id="ARBA00022857"/>
    </source>
</evidence>
<keyword evidence="15" id="KW-1185">Reference proteome</keyword>
<evidence type="ECO:0000256" key="12">
    <source>
        <dbReference type="PIRNR" id="PIRNR025648"/>
    </source>
</evidence>
<evidence type="ECO:0000259" key="13">
    <source>
        <dbReference type="Pfam" id="PF16654"/>
    </source>
</evidence>
<evidence type="ECO:0000256" key="8">
    <source>
        <dbReference type="ARBA" id="ARBA00022915"/>
    </source>
</evidence>
<keyword evidence="7 12" id="KW-0521">NADP</keyword>
<evidence type="ECO:0000256" key="11">
    <source>
        <dbReference type="ARBA" id="ARBA00052023"/>
    </source>
</evidence>
<dbReference type="Pfam" id="PF16654">
    <property type="entry name" value="DAPDH_C"/>
    <property type="match status" value="1"/>
</dbReference>
<accession>A0ABW9MC15</accession>
<dbReference type="CDD" id="cd02270">
    <property type="entry name" value="meso-DAPDH_N"/>
    <property type="match status" value="1"/>
</dbReference>
<dbReference type="EMBL" id="JBGMEF010000004">
    <property type="protein sequence ID" value="MFO3666331.1"/>
    <property type="molecule type" value="Genomic_DNA"/>
</dbReference>
<dbReference type="InterPro" id="IPR010190">
    <property type="entry name" value="Diaminopimelate_DH_Ddh"/>
</dbReference>
<evidence type="ECO:0000256" key="10">
    <source>
        <dbReference type="ARBA" id="ARBA00023154"/>
    </source>
</evidence>
<dbReference type="Gene3D" id="3.30.360.10">
    <property type="entry name" value="Dihydrodipicolinate Reductase, domain 2"/>
    <property type="match status" value="1"/>
</dbReference>
<comment type="similarity">
    <text evidence="2 12">Belongs to the diaminopimelate dehydrogenase family.</text>
</comment>